<dbReference type="PANTHER" id="PTHR43779:SF2">
    <property type="entry name" value="ALPHA-KETOGLUTARATE-DEPENDENT XANTHINE DIOXYGENASE XAN1"/>
    <property type="match status" value="1"/>
</dbReference>
<keyword evidence="5" id="KW-0560">Oxidoreductase</keyword>
<evidence type="ECO:0000256" key="3">
    <source>
        <dbReference type="ARBA" id="ARBA00022723"/>
    </source>
</evidence>
<dbReference type="PANTHER" id="PTHR43779">
    <property type="entry name" value="DIOXYGENASE RV0097-RELATED"/>
    <property type="match status" value="1"/>
</dbReference>
<dbReference type="InterPro" id="IPR042098">
    <property type="entry name" value="TauD-like_sf"/>
</dbReference>
<name>A0A0N1GY47_9EURO</name>
<dbReference type="Proteomes" id="UP000038010">
    <property type="component" value="Unassembled WGS sequence"/>
</dbReference>
<keyword evidence="4 8" id="KW-0223">Dioxygenase</keyword>
<dbReference type="GO" id="GO:0046872">
    <property type="term" value="F:metal ion binding"/>
    <property type="evidence" value="ECO:0007669"/>
    <property type="project" value="UniProtKB-KW"/>
</dbReference>
<gene>
    <name evidence="8" type="ORF">AB675_11700</name>
</gene>
<dbReference type="EMBL" id="LFJN01000040">
    <property type="protein sequence ID" value="KPI35455.1"/>
    <property type="molecule type" value="Genomic_DNA"/>
</dbReference>
<sequence length="368" mass="41064">MPGLTVRPGPVSGMGATIETTNLDNLSDNDFQELREALYRHNVICIKQQKGFSSRAQADLTRRFDPKATSYGHGKTIDAKRSILHPDLKTVPAHPEVQIIGNGHIAEYEGLHDFKLKHPHHRTFHKSAIPDELDLDYTRFYRWHIDAALFGSLNPPLVTSLFAEKVPAGRTQTALYDDDSDQSLQVPLGTTAFVSSYTMFDLLSPAQKAFALGTKVEYAPHPYVWISTAKSRQNGLGMVSEGLETPVSDLPAYEESDVQILPMVWQNPVTGQLALQIHPSPVRKLYCADGRVVDDLEEVRRIVYELQRPGIAPEHVYAHDWEEGDLVLFNNHGVLHSVVGAFREDEVRLFRQCNLAASKPPMGPEALA</sequence>
<dbReference type="InterPro" id="IPR051178">
    <property type="entry name" value="TfdA_dioxygenase"/>
</dbReference>
<reference evidence="8 9" key="1">
    <citation type="submission" date="2015-06" db="EMBL/GenBank/DDBJ databases">
        <title>Draft genome of the ant-associated black yeast Phialophora attae CBS 131958.</title>
        <authorList>
            <person name="Moreno L.F."/>
            <person name="Stielow B.J."/>
            <person name="de Hoog S."/>
            <person name="Vicente V.A."/>
            <person name="Weiss V.A."/>
            <person name="de Vries M."/>
            <person name="Cruz L.M."/>
            <person name="Souza E.M."/>
        </authorList>
    </citation>
    <scope>NUCLEOTIDE SEQUENCE [LARGE SCALE GENOMIC DNA]</scope>
    <source>
        <strain evidence="8 9">CBS 131958</strain>
    </source>
</reference>
<dbReference type="STRING" id="1664694.A0A0N1GY47"/>
<dbReference type="Pfam" id="PF02668">
    <property type="entry name" value="TauD"/>
    <property type="match status" value="1"/>
</dbReference>
<protein>
    <submittedName>
        <fullName evidence="8">Putative dioxygenase</fullName>
    </submittedName>
</protein>
<dbReference type="SUPFAM" id="SSF51197">
    <property type="entry name" value="Clavaminate synthase-like"/>
    <property type="match status" value="1"/>
</dbReference>
<evidence type="ECO:0000313" key="9">
    <source>
        <dbReference type="Proteomes" id="UP000038010"/>
    </source>
</evidence>
<dbReference type="RefSeq" id="XP_017995418.1">
    <property type="nucleotide sequence ID" value="XM_018140571.1"/>
</dbReference>
<evidence type="ECO:0000256" key="5">
    <source>
        <dbReference type="ARBA" id="ARBA00023002"/>
    </source>
</evidence>
<dbReference type="VEuPathDB" id="FungiDB:AB675_11700"/>
<evidence type="ECO:0000256" key="6">
    <source>
        <dbReference type="ARBA" id="ARBA00023004"/>
    </source>
</evidence>
<evidence type="ECO:0000259" key="7">
    <source>
        <dbReference type="Pfam" id="PF02668"/>
    </source>
</evidence>
<dbReference type="InterPro" id="IPR003819">
    <property type="entry name" value="TauD/TfdA-like"/>
</dbReference>
<organism evidence="8 9">
    <name type="scientific">Cyphellophora attinorum</name>
    <dbReference type="NCBI Taxonomy" id="1664694"/>
    <lineage>
        <taxon>Eukaryota</taxon>
        <taxon>Fungi</taxon>
        <taxon>Dikarya</taxon>
        <taxon>Ascomycota</taxon>
        <taxon>Pezizomycotina</taxon>
        <taxon>Eurotiomycetes</taxon>
        <taxon>Chaetothyriomycetidae</taxon>
        <taxon>Chaetothyriales</taxon>
        <taxon>Cyphellophoraceae</taxon>
        <taxon>Cyphellophora</taxon>
    </lineage>
</organism>
<evidence type="ECO:0000313" key="8">
    <source>
        <dbReference type="EMBL" id="KPI35455.1"/>
    </source>
</evidence>
<comment type="cofactor">
    <cofactor evidence="1">
        <name>Fe(2+)</name>
        <dbReference type="ChEBI" id="CHEBI:29033"/>
    </cofactor>
</comment>
<evidence type="ECO:0000256" key="4">
    <source>
        <dbReference type="ARBA" id="ARBA00022964"/>
    </source>
</evidence>
<feature type="domain" description="TauD/TfdA-like" evidence="7">
    <location>
        <begin position="14"/>
        <end position="351"/>
    </location>
</feature>
<dbReference type="GeneID" id="28732452"/>
<accession>A0A0N1GY47</accession>
<proteinExistence type="inferred from homology"/>
<comment type="caution">
    <text evidence="8">The sequence shown here is derived from an EMBL/GenBank/DDBJ whole genome shotgun (WGS) entry which is preliminary data.</text>
</comment>
<evidence type="ECO:0000256" key="1">
    <source>
        <dbReference type="ARBA" id="ARBA00001954"/>
    </source>
</evidence>
<dbReference type="AlphaFoldDB" id="A0A0N1GY47"/>
<keyword evidence="9" id="KW-1185">Reference proteome</keyword>
<dbReference type="OrthoDB" id="93019at2759"/>
<keyword evidence="3" id="KW-0479">Metal-binding</keyword>
<dbReference type="GO" id="GO:0051213">
    <property type="term" value="F:dioxygenase activity"/>
    <property type="evidence" value="ECO:0007669"/>
    <property type="project" value="UniProtKB-KW"/>
</dbReference>
<evidence type="ECO:0000256" key="2">
    <source>
        <dbReference type="ARBA" id="ARBA00005896"/>
    </source>
</evidence>
<keyword evidence="6" id="KW-0408">Iron</keyword>
<comment type="similarity">
    <text evidence="2">Belongs to the TfdA dioxygenase family.</text>
</comment>
<dbReference type="Gene3D" id="3.60.130.10">
    <property type="entry name" value="Clavaminate synthase-like"/>
    <property type="match status" value="1"/>
</dbReference>